<comment type="similarity">
    <text evidence="1">Belongs to the nitroreductase family.</text>
</comment>
<evidence type="ECO:0000313" key="4">
    <source>
        <dbReference type="EMBL" id="GAA1790577.1"/>
    </source>
</evidence>
<protein>
    <recommendedName>
        <fullName evidence="3">Nitroreductase domain-containing protein</fullName>
    </recommendedName>
</protein>
<gene>
    <name evidence="4" type="ORF">GCM10009811_14350</name>
</gene>
<dbReference type="InterPro" id="IPR000415">
    <property type="entry name" value="Nitroreductase-like"/>
</dbReference>
<proteinExistence type="inferred from homology"/>
<evidence type="ECO:0000256" key="2">
    <source>
        <dbReference type="ARBA" id="ARBA00023002"/>
    </source>
</evidence>
<organism evidence="4 5">
    <name type="scientific">Nostocoides veronense</name>
    <dbReference type="NCBI Taxonomy" id="330836"/>
    <lineage>
        <taxon>Bacteria</taxon>
        <taxon>Bacillati</taxon>
        <taxon>Actinomycetota</taxon>
        <taxon>Actinomycetes</taxon>
        <taxon>Micrococcales</taxon>
        <taxon>Intrasporangiaceae</taxon>
        <taxon>Nostocoides</taxon>
    </lineage>
</organism>
<evidence type="ECO:0000259" key="3">
    <source>
        <dbReference type="Pfam" id="PF00881"/>
    </source>
</evidence>
<keyword evidence="2" id="KW-0560">Oxidoreductase</keyword>
<dbReference type="PANTHER" id="PTHR43673">
    <property type="entry name" value="NAD(P)H NITROREDUCTASE YDGI-RELATED"/>
    <property type="match status" value="1"/>
</dbReference>
<accession>A0ABP4XRH6</accession>
<dbReference type="PANTHER" id="PTHR43673:SF10">
    <property type="entry name" value="NADH DEHYDROGENASE_NAD(P)H NITROREDUCTASE XCC3605-RELATED"/>
    <property type="match status" value="1"/>
</dbReference>
<evidence type="ECO:0000313" key="5">
    <source>
        <dbReference type="Proteomes" id="UP001499938"/>
    </source>
</evidence>
<dbReference type="SUPFAM" id="SSF55469">
    <property type="entry name" value="FMN-dependent nitroreductase-like"/>
    <property type="match status" value="1"/>
</dbReference>
<evidence type="ECO:0000256" key="1">
    <source>
        <dbReference type="ARBA" id="ARBA00007118"/>
    </source>
</evidence>
<dbReference type="Pfam" id="PF00881">
    <property type="entry name" value="Nitroreductase"/>
    <property type="match status" value="1"/>
</dbReference>
<sequence>MDLARLVRGRRMTRRFRPDTVVPDDIVLDLLDLAGRAPSAGFSQGWEYVVLRAPHERELFWAAATPPAAAATGDDWLAGVRAAPVLVLAYADEPAYRARYAEPDKARPGADPSDQDWPVPYWLTDTAMGVMLLLLGAREAGLDALFFGVPGSQHGAVSKALGVPDGLALVGVIALGHEEQRVGGSARTRPRRTVEQFTHWGAFGAPRA</sequence>
<dbReference type="RefSeq" id="WP_344082977.1">
    <property type="nucleotide sequence ID" value="NZ_BAAAPO010000023.1"/>
</dbReference>
<dbReference type="CDD" id="cd02062">
    <property type="entry name" value="Nitro_FMN_reductase"/>
    <property type="match status" value="1"/>
</dbReference>
<comment type="caution">
    <text evidence="4">The sequence shown here is derived from an EMBL/GenBank/DDBJ whole genome shotgun (WGS) entry which is preliminary data.</text>
</comment>
<dbReference type="InterPro" id="IPR029479">
    <property type="entry name" value="Nitroreductase"/>
</dbReference>
<dbReference type="Proteomes" id="UP001499938">
    <property type="component" value="Unassembled WGS sequence"/>
</dbReference>
<keyword evidence="5" id="KW-1185">Reference proteome</keyword>
<dbReference type="Gene3D" id="3.40.109.10">
    <property type="entry name" value="NADH Oxidase"/>
    <property type="match status" value="1"/>
</dbReference>
<name>A0ABP4XRH6_9MICO</name>
<feature type="domain" description="Nitroreductase" evidence="3">
    <location>
        <begin position="7"/>
        <end position="177"/>
    </location>
</feature>
<reference evidence="5" key="1">
    <citation type="journal article" date="2019" name="Int. J. Syst. Evol. Microbiol.">
        <title>The Global Catalogue of Microorganisms (GCM) 10K type strain sequencing project: providing services to taxonomists for standard genome sequencing and annotation.</title>
        <authorList>
            <consortium name="The Broad Institute Genomics Platform"/>
            <consortium name="The Broad Institute Genome Sequencing Center for Infectious Disease"/>
            <person name="Wu L."/>
            <person name="Ma J."/>
        </authorList>
    </citation>
    <scope>NUCLEOTIDE SEQUENCE [LARGE SCALE GENOMIC DNA]</scope>
    <source>
        <strain evidence="5">JCM 15592</strain>
    </source>
</reference>
<dbReference type="EMBL" id="BAAAPO010000023">
    <property type="protein sequence ID" value="GAA1790577.1"/>
    <property type="molecule type" value="Genomic_DNA"/>
</dbReference>